<dbReference type="EMBL" id="LGTQ01000013">
    <property type="protein sequence ID" value="KPM46914.1"/>
    <property type="molecule type" value="Genomic_DNA"/>
</dbReference>
<dbReference type="AlphaFoldDB" id="A0A0P7BZ71"/>
<evidence type="ECO:0000313" key="3">
    <source>
        <dbReference type="Proteomes" id="UP000050454"/>
    </source>
</evidence>
<name>A0A0P7BZ71_9BACT</name>
<proteinExistence type="predicted"/>
<evidence type="ECO:0008006" key="4">
    <source>
        <dbReference type="Google" id="ProtNLM"/>
    </source>
</evidence>
<keyword evidence="3" id="KW-1185">Reference proteome</keyword>
<protein>
    <recommendedName>
        <fullName evidence="4">Aromatic hydrocarbon degradation membrane protein</fullName>
    </recommendedName>
</protein>
<dbReference type="RefSeq" id="WP_055150704.1">
    <property type="nucleotide sequence ID" value="NZ_JXSZ01000013.1"/>
</dbReference>
<gene>
    <name evidence="2" type="ORF">AFM12_16910</name>
</gene>
<accession>A0A0P7BZ71</accession>
<evidence type="ECO:0000313" key="2">
    <source>
        <dbReference type="EMBL" id="KPM46914.1"/>
    </source>
</evidence>
<dbReference type="Gene3D" id="2.40.160.60">
    <property type="entry name" value="Outer membrane protein transport protein (OMPP1/FadL/TodX)"/>
    <property type="match status" value="1"/>
</dbReference>
<dbReference type="Proteomes" id="UP000050454">
    <property type="component" value="Unassembled WGS sequence"/>
</dbReference>
<organism evidence="2 3">
    <name type="scientific">Jiulongibacter sediminis</name>
    <dbReference type="NCBI Taxonomy" id="1605367"/>
    <lineage>
        <taxon>Bacteria</taxon>
        <taxon>Pseudomonadati</taxon>
        <taxon>Bacteroidota</taxon>
        <taxon>Cytophagia</taxon>
        <taxon>Cytophagales</taxon>
        <taxon>Leadbetterellaceae</taxon>
        <taxon>Jiulongibacter</taxon>
    </lineage>
</organism>
<reference evidence="2 3" key="1">
    <citation type="submission" date="2015-07" db="EMBL/GenBank/DDBJ databases">
        <title>The draft genome sequence of Leadbetterella sp. JN14-9.</title>
        <authorList>
            <person name="Liu Y."/>
            <person name="Du J."/>
            <person name="Shao Z."/>
        </authorList>
    </citation>
    <scope>NUCLEOTIDE SEQUENCE [LARGE SCALE GENOMIC DNA]</scope>
    <source>
        <strain evidence="2 3">JN14-9</strain>
    </source>
</reference>
<sequence>MKKSLVIAVLAFIISFTLKAQVDVSGHFYGEDAFKFSQYKNYGTARTSGMGGAFTALGGDASNTFVNPAGLGFYNRSEFSISPSFNSSSTTTNYLGQSAIRNSSNSSIGNVSVIFNGKSRGQSKMKSSFGISYNNLVNFHNEFDYQGDNNASSIQDYFAEQATFRGANSSTLDSEFDPVTGIADTPEAMYYQAYMIDPYENGYVVVEPSFPVSQSGRVSEQGNLGQLNLSYGANIQDKTYLGVSVGLQSLNYNSINRHDESFPNGEVFNAFANQDELVVRGTGVNLSIGMIYRITDDVRFGLNVTTPTALRTRETFYSAINIDQKPNTFQTDFQTIEVVPGEFDYRITTPLRANAGLGYVLPGKIGVISAEAEYVGYGGMNVNDKQSQAWSSEQNRGIEDYYKDVINLKGGAEFRFGKARVRGGVNYLADPYVSDNGLNRSSLILSGGAGFRSARFFADASYSANSFDTAYSPYVLSVPENFDTAVTTNRSGILTFTVGTFF</sequence>
<feature type="chain" id="PRO_5006136446" description="Aromatic hydrocarbon degradation membrane protein" evidence="1">
    <location>
        <begin position="21"/>
        <end position="502"/>
    </location>
</feature>
<evidence type="ECO:0000256" key="1">
    <source>
        <dbReference type="SAM" id="SignalP"/>
    </source>
</evidence>
<keyword evidence="1" id="KW-0732">Signal</keyword>
<feature type="signal peptide" evidence="1">
    <location>
        <begin position="1"/>
        <end position="20"/>
    </location>
</feature>
<dbReference type="SUPFAM" id="SSF56935">
    <property type="entry name" value="Porins"/>
    <property type="match status" value="1"/>
</dbReference>
<dbReference type="PATRIC" id="fig|1605367.3.peg.815"/>
<dbReference type="STRING" id="1605367.AFM12_16910"/>
<comment type="caution">
    <text evidence="2">The sequence shown here is derived from an EMBL/GenBank/DDBJ whole genome shotgun (WGS) entry which is preliminary data.</text>
</comment>
<dbReference type="OrthoDB" id="9765571at2"/>